<proteinExistence type="predicted"/>
<dbReference type="Proteomes" id="UP000321168">
    <property type="component" value="Unassembled WGS sequence"/>
</dbReference>
<dbReference type="GO" id="GO:0006629">
    <property type="term" value="P:lipid metabolic process"/>
    <property type="evidence" value="ECO:0007669"/>
    <property type="project" value="InterPro"/>
</dbReference>
<dbReference type="PROSITE" id="PS51704">
    <property type="entry name" value="GP_PDE"/>
    <property type="match status" value="1"/>
</dbReference>
<dbReference type="PANTHER" id="PTHR46211:SF14">
    <property type="entry name" value="GLYCEROPHOSPHODIESTER PHOSPHODIESTERASE"/>
    <property type="match status" value="1"/>
</dbReference>
<feature type="domain" description="GP-PDE" evidence="1">
    <location>
        <begin position="2"/>
        <end position="247"/>
    </location>
</feature>
<dbReference type="EMBL" id="VORB01000008">
    <property type="protein sequence ID" value="TXC77031.1"/>
    <property type="molecule type" value="Genomic_DNA"/>
</dbReference>
<evidence type="ECO:0000313" key="3">
    <source>
        <dbReference type="Proteomes" id="UP000321168"/>
    </source>
</evidence>
<dbReference type="GO" id="GO:0008081">
    <property type="term" value="F:phosphoric diester hydrolase activity"/>
    <property type="evidence" value="ECO:0007669"/>
    <property type="project" value="InterPro"/>
</dbReference>
<dbReference type="RefSeq" id="WP_147014919.1">
    <property type="nucleotide sequence ID" value="NZ_VORB01000008.1"/>
</dbReference>
<dbReference type="Pfam" id="PF03009">
    <property type="entry name" value="GDPD"/>
    <property type="match status" value="1"/>
</dbReference>
<dbReference type="SUPFAM" id="SSF51695">
    <property type="entry name" value="PLC-like phosphodiesterases"/>
    <property type="match status" value="1"/>
</dbReference>
<comment type="caution">
    <text evidence="2">The sequence shown here is derived from an EMBL/GenBank/DDBJ whole genome shotgun (WGS) entry which is preliminary data.</text>
</comment>
<dbReference type="InterPro" id="IPR030395">
    <property type="entry name" value="GP_PDE_dom"/>
</dbReference>
<organism evidence="2 3">
    <name type="scientific">Luteibaculum oceani</name>
    <dbReference type="NCBI Taxonomy" id="1294296"/>
    <lineage>
        <taxon>Bacteria</taxon>
        <taxon>Pseudomonadati</taxon>
        <taxon>Bacteroidota</taxon>
        <taxon>Flavobacteriia</taxon>
        <taxon>Flavobacteriales</taxon>
        <taxon>Luteibaculaceae</taxon>
        <taxon>Luteibaculum</taxon>
    </lineage>
</organism>
<dbReference type="AlphaFoldDB" id="A0A5C6UXQ8"/>
<dbReference type="Gene3D" id="3.20.20.190">
    <property type="entry name" value="Phosphatidylinositol (PI) phosphodiesterase"/>
    <property type="match status" value="1"/>
</dbReference>
<gene>
    <name evidence="2" type="ORF">FRX97_09195</name>
</gene>
<evidence type="ECO:0000259" key="1">
    <source>
        <dbReference type="PROSITE" id="PS51704"/>
    </source>
</evidence>
<sequence>MTAIIAHRGASALAPENTMAAINKALEIGVDYIEIDVRLSLDNVPVLMHDAKVNRTTNGKGPVVWFYYQSLKKLDAGSWFSPEFKGEQIPSLNEVLGAVVPKAKLLIELKGSLMMQPLLARKLVQQINKHKAQKHCIIQSFSAPLLKSIHRENPDLELNLLLNYSNRAIPIYRDRLPKVGNIYRFKKSSAINPNYKLVDRKMVNAIHKKGRQIFCWTVDDEQEMRRLIDLGVDGIITNHPDKLKKLLKSN</sequence>
<keyword evidence="3" id="KW-1185">Reference proteome</keyword>
<evidence type="ECO:0000313" key="2">
    <source>
        <dbReference type="EMBL" id="TXC77031.1"/>
    </source>
</evidence>
<dbReference type="OrthoDB" id="384721at2"/>
<protein>
    <submittedName>
        <fullName evidence="2">Glycerophosphodiester phosphodiesterase</fullName>
    </submittedName>
</protein>
<dbReference type="InterPro" id="IPR017946">
    <property type="entry name" value="PLC-like_Pdiesterase_TIM-brl"/>
</dbReference>
<reference evidence="2 3" key="1">
    <citation type="submission" date="2019-08" db="EMBL/GenBank/DDBJ databases">
        <title>Genome of Luteibaculum oceani JCM 18817.</title>
        <authorList>
            <person name="Bowman J.P."/>
        </authorList>
    </citation>
    <scope>NUCLEOTIDE SEQUENCE [LARGE SCALE GENOMIC DNA]</scope>
    <source>
        <strain evidence="2 3">JCM 18817</strain>
    </source>
</reference>
<dbReference type="PANTHER" id="PTHR46211">
    <property type="entry name" value="GLYCEROPHOSPHORYL DIESTER PHOSPHODIESTERASE"/>
    <property type="match status" value="1"/>
</dbReference>
<accession>A0A5C6UXQ8</accession>
<name>A0A5C6UXQ8_9FLAO</name>